<dbReference type="PROSITE" id="PS51257">
    <property type="entry name" value="PROKAR_LIPOPROTEIN"/>
    <property type="match status" value="1"/>
</dbReference>
<dbReference type="PROSITE" id="PS50234">
    <property type="entry name" value="VWFA"/>
    <property type="match status" value="1"/>
</dbReference>
<comment type="caution">
    <text evidence="3">The sequence shown here is derived from an EMBL/GenBank/DDBJ whole genome shotgun (WGS) entry which is preliminary data.</text>
</comment>
<accession>A0A7C3KHJ5</accession>
<keyword evidence="1" id="KW-0732">Signal</keyword>
<name>A0A7C3KHJ5_9CYAN</name>
<dbReference type="SUPFAM" id="SSF53850">
    <property type="entry name" value="Periplasmic binding protein-like II"/>
    <property type="match status" value="1"/>
</dbReference>
<evidence type="ECO:0000256" key="1">
    <source>
        <dbReference type="SAM" id="SignalP"/>
    </source>
</evidence>
<dbReference type="InterPro" id="IPR036465">
    <property type="entry name" value="vWFA_dom_sf"/>
</dbReference>
<dbReference type="Pfam" id="PF13416">
    <property type="entry name" value="SBP_bac_8"/>
    <property type="match status" value="1"/>
</dbReference>
<evidence type="ECO:0000313" key="3">
    <source>
        <dbReference type="EMBL" id="HFN01330.1"/>
    </source>
</evidence>
<dbReference type="InterPro" id="IPR002035">
    <property type="entry name" value="VWF_A"/>
</dbReference>
<dbReference type="CDD" id="cd00198">
    <property type="entry name" value="vWFA"/>
    <property type="match status" value="1"/>
</dbReference>
<dbReference type="Gene3D" id="3.40.50.410">
    <property type="entry name" value="von Willebrand factor, type A domain"/>
    <property type="match status" value="1"/>
</dbReference>
<feature type="domain" description="VWFA" evidence="2">
    <location>
        <begin position="392"/>
        <end position="570"/>
    </location>
</feature>
<gene>
    <name evidence="3" type="ORF">ENR64_27010</name>
</gene>
<dbReference type="PANTHER" id="PTHR10579">
    <property type="entry name" value="CALCIUM-ACTIVATED CHLORIDE CHANNEL REGULATOR"/>
    <property type="match status" value="1"/>
</dbReference>
<feature type="chain" id="PRO_5027959360" evidence="1">
    <location>
        <begin position="30"/>
        <end position="574"/>
    </location>
</feature>
<dbReference type="Gene3D" id="3.40.190.10">
    <property type="entry name" value="Periplasmic binding protein-like II"/>
    <property type="match status" value="2"/>
</dbReference>
<reference evidence="3" key="1">
    <citation type="journal article" date="2020" name="mSystems">
        <title>Genome- and Community-Level Interaction Insights into Carbon Utilization and Element Cycling Functions of Hydrothermarchaeota in Hydrothermal Sediment.</title>
        <authorList>
            <person name="Zhou Z."/>
            <person name="Liu Y."/>
            <person name="Xu W."/>
            <person name="Pan J."/>
            <person name="Luo Z.H."/>
            <person name="Li M."/>
        </authorList>
    </citation>
    <scope>NUCLEOTIDE SEQUENCE [LARGE SCALE GENOMIC DNA]</scope>
    <source>
        <strain evidence="3">SpSt-418</strain>
    </source>
</reference>
<dbReference type="AlphaFoldDB" id="A0A7C3KHJ5"/>
<evidence type="ECO:0000259" key="2">
    <source>
        <dbReference type="PROSITE" id="PS50234"/>
    </source>
</evidence>
<proteinExistence type="predicted"/>
<feature type="signal peptide" evidence="1">
    <location>
        <begin position="1"/>
        <end position="29"/>
    </location>
</feature>
<dbReference type="SUPFAM" id="SSF53300">
    <property type="entry name" value="vWA-like"/>
    <property type="match status" value="1"/>
</dbReference>
<dbReference type="Pfam" id="PF00092">
    <property type="entry name" value="VWA"/>
    <property type="match status" value="1"/>
</dbReference>
<organism evidence="3">
    <name type="scientific">Oscillatoriales cyanobacterium SpSt-418</name>
    <dbReference type="NCBI Taxonomy" id="2282169"/>
    <lineage>
        <taxon>Bacteria</taxon>
        <taxon>Bacillati</taxon>
        <taxon>Cyanobacteriota</taxon>
        <taxon>Cyanophyceae</taxon>
        <taxon>Oscillatoriophycideae</taxon>
        <taxon>Oscillatoriales</taxon>
    </lineage>
</organism>
<dbReference type="PANTHER" id="PTHR10579:SF43">
    <property type="entry name" value="ZINC FINGER (C3HC4-TYPE RING FINGER) FAMILY PROTEIN"/>
    <property type="match status" value="1"/>
</dbReference>
<dbReference type="InterPro" id="IPR051266">
    <property type="entry name" value="CLCR"/>
</dbReference>
<dbReference type="SMART" id="SM00327">
    <property type="entry name" value="VWA"/>
    <property type="match status" value="1"/>
</dbReference>
<dbReference type="InterPro" id="IPR006059">
    <property type="entry name" value="SBP"/>
</dbReference>
<dbReference type="EMBL" id="DSRU01000398">
    <property type="protein sequence ID" value="HFN01330.1"/>
    <property type="molecule type" value="Genomic_DNA"/>
</dbReference>
<protein>
    <submittedName>
        <fullName evidence="3">VWA domain-containing protein</fullName>
    </submittedName>
</protein>
<sequence length="574" mass="62634">MSLKQSLLASKLIVSLGLLLLAACNEQPASNDLNQRSGFEVRLLVGSALQSFCDQASEKFNQQRPKLENGKEFYVKCEAIGSGDVVTKTLSLAQQFRSGTLPADAPEFPTLLSVDGEIYQNQLIYQMNQLFPGKNYIPDITESPLLAHSPMVFMAQSDIAQSLRKVPDPFKALVTAKSHKDIEASAPPLTVHYVHTAPTRSNSGLQTLVAQYASISGRRPENLTIADVKKYQKEIEQIQKKVTRYGISTNSLAQAMVQNGPFWASMGSVYESSVIEANSNLPPGQKRYEAVYPKATFSSNMRAILPTAPWISPDEKAAATQVLNFLRSPEAQQIAANLGLRPGLPGIALEPKFSPEYGVATQPAYDSYRPPKPEVVEAMLASWQATTKKPSLVAVVIDTSGSMTGNKIASVQNTLKNYIENLGPKEQVALIRFSSDIGEPLRIDGTPQGKEKGIQFISSLQARGGTKLYDATLYARNWLQQNLRPDAINGVLVLTDGQDEGSNIPLNQLGEELKKSGFGSDDAQRIAFFTVGYGNEGEFDPNALKTIAELNGGYYSKGDPRTISQVMANLQFEF</sequence>